<accession>A0ABV6QXN4</accession>
<reference evidence="2 3" key="1">
    <citation type="submission" date="2024-09" db="EMBL/GenBank/DDBJ databases">
        <authorList>
            <person name="Sun Q."/>
            <person name="Mori K."/>
        </authorList>
    </citation>
    <scope>NUCLEOTIDE SEQUENCE [LARGE SCALE GENOMIC DNA]</scope>
    <source>
        <strain evidence="2 3">CGMCC 1.15906</strain>
    </source>
</reference>
<evidence type="ECO:0000313" key="3">
    <source>
        <dbReference type="Proteomes" id="UP001589890"/>
    </source>
</evidence>
<evidence type="ECO:0000259" key="1">
    <source>
        <dbReference type="Pfam" id="PF13333"/>
    </source>
</evidence>
<protein>
    <submittedName>
        <fullName evidence="2">IS3 family transposase</fullName>
    </submittedName>
</protein>
<dbReference type="RefSeq" id="WP_380057734.1">
    <property type="nucleotide sequence ID" value="NZ_JBHLTC010000057.1"/>
</dbReference>
<proteinExistence type="predicted"/>
<dbReference type="EMBL" id="JBHLTC010000057">
    <property type="protein sequence ID" value="MFC0629408.1"/>
    <property type="molecule type" value="Genomic_DNA"/>
</dbReference>
<evidence type="ECO:0000313" key="2">
    <source>
        <dbReference type="EMBL" id="MFC0629408.1"/>
    </source>
</evidence>
<keyword evidence="3" id="KW-1185">Reference proteome</keyword>
<dbReference type="InterPro" id="IPR001584">
    <property type="entry name" value="Integrase_cat-core"/>
</dbReference>
<name>A0ABV6QXN4_9ACTN</name>
<comment type="caution">
    <text evidence="2">The sequence shown here is derived from an EMBL/GenBank/DDBJ whole genome shotgun (WGS) entry which is preliminary data.</text>
</comment>
<dbReference type="Proteomes" id="UP001589890">
    <property type="component" value="Unassembled WGS sequence"/>
</dbReference>
<organism evidence="2 3">
    <name type="scientific">Kribbella deserti</name>
    <dbReference type="NCBI Taxonomy" id="1926257"/>
    <lineage>
        <taxon>Bacteria</taxon>
        <taxon>Bacillati</taxon>
        <taxon>Actinomycetota</taxon>
        <taxon>Actinomycetes</taxon>
        <taxon>Propionibacteriales</taxon>
        <taxon>Kribbellaceae</taxon>
        <taxon>Kribbella</taxon>
    </lineage>
</organism>
<sequence length="44" mass="5004">KAVTSALFDYIEGWYNTRRRHSTLGYLTPNAYENTINPAAEQVA</sequence>
<dbReference type="Pfam" id="PF13333">
    <property type="entry name" value="rve_2"/>
    <property type="match status" value="1"/>
</dbReference>
<feature type="non-terminal residue" evidence="2">
    <location>
        <position position="1"/>
    </location>
</feature>
<feature type="domain" description="Integrase catalytic" evidence="1">
    <location>
        <begin position="3"/>
        <end position="34"/>
    </location>
</feature>
<gene>
    <name evidence="2" type="ORF">ACFFGN_35415</name>
</gene>